<gene>
    <name evidence="1" type="ORF">M0R45_000882</name>
</gene>
<dbReference type="PANTHER" id="PTHR35317">
    <property type="entry name" value="OS04G0629600 PROTEIN"/>
    <property type="match status" value="1"/>
</dbReference>
<dbReference type="PANTHER" id="PTHR35317:SF42">
    <property type="entry name" value="RETROTRANSPOSON GAG DOMAIN-CONTAINING PROTEIN"/>
    <property type="match status" value="1"/>
</dbReference>
<proteinExistence type="predicted"/>
<protein>
    <recommendedName>
        <fullName evidence="3">UBN2_2 domain-containing protein</fullName>
    </recommendedName>
</protein>
<organism evidence="1 2">
    <name type="scientific">Rubus argutus</name>
    <name type="common">Southern blackberry</name>
    <dbReference type="NCBI Taxonomy" id="59490"/>
    <lineage>
        <taxon>Eukaryota</taxon>
        <taxon>Viridiplantae</taxon>
        <taxon>Streptophyta</taxon>
        <taxon>Embryophyta</taxon>
        <taxon>Tracheophyta</taxon>
        <taxon>Spermatophyta</taxon>
        <taxon>Magnoliopsida</taxon>
        <taxon>eudicotyledons</taxon>
        <taxon>Gunneridae</taxon>
        <taxon>Pentapetalae</taxon>
        <taxon>rosids</taxon>
        <taxon>fabids</taxon>
        <taxon>Rosales</taxon>
        <taxon>Rosaceae</taxon>
        <taxon>Rosoideae</taxon>
        <taxon>Rosoideae incertae sedis</taxon>
        <taxon>Rubus</taxon>
    </lineage>
</organism>
<evidence type="ECO:0000313" key="1">
    <source>
        <dbReference type="EMBL" id="KAK9903842.1"/>
    </source>
</evidence>
<dbReference type="EMBL" id="JBEDUW010000206">
    <property type="protein sequence ID" value="KAK9903842.1"/>
    <property type="molecule type" value="Genomic_DNA"/>
</dbReference>
<evidence type="ECO:0008006" key="3">
    <source>
        <dbReference type="Google" id="ProtNLM"/>
    </source>
</evidence>
<comment type="caution">
    <text evidence="1">The sequence shown here is derived from an EMBL/GenBank/DDBJ whole genome shotgun (WGS) entry which is preliminary data.</text>
</comment>
<dbReference type="AlphaFoldDB" id="A0AAW1VJN2"/>
<dbReference type="Pfam" id="PF14223">
    <property type="entry name" value="Retrotran_gag_2"/>
    <property type="match status" value="1"/>
</dbReference>
<dbReference type="Proteomes" id="UP001457282">
    <property type="component" value="Unassembled WGS sequence"/>
</dbReference>
<name>A0AAW1VJN2_RUBAR</name>
<keyword evidence="2" id="KW-1185">Reference proteome</keyword>
<reference evidence="1 2" key="1">
    <citation type="journal article" date="2023" name="G3 (Bethesda)">
        <title>A chromosome-length genome assembly and annotation of blackberry (Rubus argutus, cv. 'Hillquist').</title>
        <authorList>
            <person name="Bruna T."/>
            <person name="Aryal R."/>
            <person name="Dudchenko O."/>
            <person name="Sargent D.J."/>
            <person name="Mead D."/>
            <person name="Buti M."/>
            <person name="Cavallini A."/>
            <person name="Hytonen T."/>
            <person name="Andres J."/>
            <person name="Pham M."/>
            <person name="Weisz D."/>
            <person name="Mascagni F."/>
            <person name="Usai G."/>
            <person name="Natali L."/>
            <person name="Bassil N."/>
            <person name="Fernandez G.E."/>
            <person name="Lomsadze A."/>
            <person name="Armour M."/>
            <person name="Olukolu B."/>
            <person name="Poorten T."/>
            <person name="Britton C."/>
            <person name="Davik J."/>
            <person name="Ashrafi H."/>
            <person name="Aiden E.L."/>
            <person name="Borodovsky M."/>
            <person name="Worthington M."/>
        </authorList>
    </citation>
    <scope>NUCLEOTIDE SEQUENCE [LARGE SCALE GENOMIC DNA]</scope>
    <source>
        <strain evidence="1">PI 553951</strain>
    </source>
</reference>
<accession>A0AAW1VJN2</accession>
<evidence type="ECO:0000313" key="2">
    <source>
        <dbReference type="Proteomes" id="UP001457282"/>
    </source>
</evidence>
<sequence length="168" mass="18963">MNMAFGVNQIATLHGSNFKKWKQDLELCLGMADYDHVLKENPPAALTETSSKSEKSAFKSWHKNNRMSLMIMKRSMSEAVRGGIPESEFAREYLGFIEERFKLSDKAEVGNLLNKLIPMKFDGVGSIREYIMKGIDVAAKLKNLNIPIDDALIVHLVLNSLPDQYSQI</sequence>